<sequence length="421" mass="48325">MNLFGTDGIRRKNNHFLFHSGQMCILFSAMFQCCTKPVKKLIFAHDGRSANTKIIMSLIHVSLQYNINPIFLGILPTASISLLTPELEADLGFMITASHNGNNYSGFKVFNHIGEKVSYILETKISDIFVHDRHIYYTDIPNYPLSDFIVTDYDYKKIYICYLLKCFYKRHNTYKILVSCNNGATSQIVHNLLPWIHHDCVVIDDTIDGYNINSTTRKLSYGYDYVFMFDGDGDRIAIYDDCGNNIDITQLIVYIVKLKEIRYVITTKMTPSNVISYLQQYNTQVIIADVGDRNIMDAMRKYEGSIGFEPSGHIIIDPLYPSDSIGSMLWILSHLPINRNEIYDFKPYVTQLVNIPVDQINSAVMHSIEDLFSGKNARLFIRQSGTEDVIRFLVETETHEENYELLSKIIDVVKREGVALM</sequence>
<evidence type="ECO:0000256" key="1">
    <source>
        <dbReference type="ARBA" id="ARBA00001946"/>
    </source>
</evidence>
<accession>W2V0N8</accession>
<evidence type="ECO:0000313" key="10">
    <source>
        <dbReference type="EMBL" id="ETO91665.1"/>
    </source>
</evidence>
<dbReference type="Pfam" id="PF02878">
    <property type="entry name" value="PGM_PMM_I"/>
    <property type="match status" value="1"/>
</dbReference>
<evidence type="ECO:0000256" key="3">
    <source>
        <dbReference type="ARBA" id="ARBA00022553"/>
    </source>
</evidence>
<dbReference type="InterPro" id="IPR005846">
    <property type="entry name" value="A-D-PHexomutase_a/b/a-III"/>
</dbReference>
<protein>
    <submittedName>
        <fullName evidence="10">Phosphoglucomutase/phosphomannomutase, alpha/beta/alpha domain II family protein</fullName>
    </submittedName>
</protein>
<proteinExistence type="inferred from homology"/>
<evidence type="ECO:0000313" key="11">
    <source>
        <dbReference type="Proteomes" id="UP000018951"/>
    </source>
</evidence>
<evidence type="ECO:0000259" key="7">
    <source>
        <dbReference type="Pfam" id="PF00408"/>
    </source>
</evidence>
<comment type="cofactor">
    <cofactor evidence="1">
        <name>Mg(2+)</name>
        <dbReference type="ChEBI" id="CHEBI:18420"/>
    </cofactor>
</comment>
<dbReference type="InterPro" id="IPR016055">
    <property type="entry name" value="A-D-PHexomutase_a/b/a-I/II/III"/>
</dbReference>
<evidence type="ECO:0000256" key="4">
    <source>
        <dbReference type="ARBA" id="ARBA00022723"/>
    </source>
</evidence>
<gene>
    <name evidence="10" type="ORF">P857_835</name>
</gene>
<evidence type="ECO:0000256" key="6">
    <source>
        <dbReference type="ARBA" id="ARBA00023235"/>
    </source>
</evidence>
<dbReference type="SUPFAM" id="SSF53738">
    <property type="entry name" value="Phosphoglucomutase, first 3 domains"/>
    <property type="match status" value="3"/>
</dbReference>
<keyword evidence="4" id="KW-0479">Metal-binding</keyword>
<organism evidence="10 11">
    <name type="scientific">Candidatus Xenolissoclinum pacificiensis L6</name>
    <dbReference type="NCBI Taxonomy" id="1401685"/>
    <lineage>
        <taxon>Bacteria</taxon>
        <taxon>Pseudomonadati</taxon>
        <taxon>Pseudomonadota</taxon>
        <taxon>Alphaproteobacteria</taxon>
        <taxon>Rickettsiales</taxon>
        <taxon>Anaplasmataceae</taxon>
        <taxon>Candidatus Xenolissoclinum</taxon>
    </lineage>
</organism>
<keyword evidence="11" id="KW-1185">Reference proteome</keyword>
<dbReference type="SUPFAM" id="SSF55957">
    <property type="entry name" value="Phosphoglucomutase, C-terminal domain"/>
    <property type="match status" value="1"/>
</dbReference>
<dbReference type="PANTHER" id="PTHR42946:SF1">
    <property type="entry name" value="PHOSPHOGLUCOMUTASE (ALPHA-D-GLUCOSE-1,6-BISPHOSPHATE-DEPENDENT)"/>
    <property type="match status" value="1"/>
</dbReference>
<feature type="domain" description="Alpha-D-phosphohexomutase alpha/beta/alpha" evidence="8">
    <location>
        <begin position="2"/>
        <end position="129"/>
    </location>
</feature>
<reference evidence="10 11" key="1">
    <citation type="journal article" date="2013" name="PLoS ONE">
        <title>Bacterial endosymbiosis in a chordate host: long-term co-evolution and conservation of secondary metabolism.</title>
        <authorList>
            <person name="Kwan J.C."/>
            <person name="Schmidt E.W."/>
        </authorList>
    </citation>
    <scope>NUCLEOTIDE SEQUENCE [LARGE SCALE GENOMIC DNA]</scope>
    <source>
        <strain evidence="11">L6</strain>
    </source>
</reference>
<dbReference type="STRING" id="1401685.P857_835"/>
<evidence type="ECO:0000256" key="5">
    <source>
        <dbReference type="ARBA" id="ARBA00022842"/>
    </source>
</evidence>
<evidence type="ECO:0000259" key="9">
    <source>
        <dbReference type="Pfam" id="PF02880"/>
    </source>
</evidence>
<feature type="domain" description="Alpha-D-phosphohexomutase C-terminal" evidence="7">
    <location>
        <begin position="373"/>
        <end position="410"/>
    </location>
</feature>
<dbReference type="Proteomes" id="UP000018951">
    <property type="component" value="Unassembled WGS sequence"/>
</dbReference>
<dbReference type="Pfam" id="PF02880">
    <property type="entry name" value="PGM_PMM_III"/>
    <property type="match status" value="1"/>
</dbReference>
<dbReference type="InterPro" id="IPR005844">
    <property type="entry name" value="A-D-PHexomutase_a/b/a-I"/>
</dbReference>
<dbReference type="GO" id="GO:0004615">
    <property type="term" value="F:phosphomannomutase activity"/>
    <property type="evidence" value="ECO:0007669"/>
    <property type="project" value="TreeGrafter"/>
</dbReference>
<evidence type="ECO:0000259" key="8">
    <source>
        <dbReference type="Pfam" id="PF02878"/>
    </source>
</evidence>
<dbReference type="InterPro" id="IPR050060">
    <property type="entry name" value="Phosphoglucosamine_mutase"/>
</dbReference>
<comment type="caution">
    <text evidence="10">The sequence shown here is derived from an EMBL/GenBank/DDBJ whole genome shotgun (WGS) entry which is preliminary data.</text>
</comment>
<keyword evidence="6" id="KW-0413">Isomerase</keyword>
<keyword evidence="3" id="KW-0597">Phosphoprotein</keyword>
<comment type="similarity">
    <text evidence="2">Belongs to the phosphohexose mutase family.</text>
</comment>
<dbReference type="Pfam" id="PF00408">
    <property type="entry name" value="PGM_PMM_IV"/>
    <property type="match status" value="1"/>
</dbReference>
<dbReference type="InterPro" id="IPR036900">
    <property type="entry name" value="A-D-PHexomutase_C_sf"/>
</dbReference>
<dbReference type="GO" id="GO:0005975">
    <property type="term" value="P:carbohydrate metabolic process"/>
    <property type="evidence" value="ECO:0007669"/>
    <property type="project" value="InterPro"/>
</dbReference>
<dbReference type="Gene3D" id="3.30.310.50">
    <property type="entry name" value="Alpha-D-phosphohexomutase, C-terminal domain"/>
    <property type="match status" value="1"/>
</dbReference>
<name>W2V0N8_9RICK</name>
<dbReference type="Gene3D" id="3.40.120.10">
    <property type="entry name" value="Alpha-D-Glucose-1,6-Bisphosphate, subunit A, domain 3"/>
    <property type="match status" value="3"/>
</dbReference>
<dbReference type="InterPro" id="IPR005843">
    <property type="entry name" value="A-D-PHexomutase_C"/>
</dbReference>
<dbReference type="GO" id="GO:0046872">
    <property type="term" value="F:metal ion binding"/>
    <property type="evidence" value="ECO:0007669"/>
    <property type="project" value="UniProtKB-KW"/>
</dbReference>
<dbReference type="PANTHER" id="PTHR42946">
    <property type="entry name" value="PHOSPHOHEXOSE MUTASE"/>
    <property type="match status" value="1"/>
</dbReference>
<dbReference type="EMBL" id="AXCJ01000001">
    <property type="protein sequence ID" value="ETO91665.1"/>
    <property type="molecule type" value="Genomic_DNA"/>
</dbReference>
<keyword evidence="5" id="KW-0460">Magnesium</keyword>
<evidence type="ECO:0000256" key="2">
    <source>
        <dbReference type="ARBA" id="ARBA00010231"/>
    </source>
</evidence>
<feature type="domain" description="Alpha-D-phosphohexomutase alpha/beta/alpha" evidence="9">
    <location>
        <begin position="259"/>
        <end position="331"/>
    </location>
</feature>
<dbReference type="AlphaFoldDB" id="W2V0N8"/>